<dbReference type="GeneID" id="19470717"/>
<feature type="compositionally biased region" description="Polar residues" evidence="1">
    <location>
        <begin position="58"/>
        <end position="69"/>
    </location>
</feature>
<dbReference type="RefSeq" id="XP_008088010.1">
    <property type="nucleotide sequence ID" value="XM_008089819.1"/>
</dbReference>
<dbReference type="KEGG" id="glz:GLAREA_11676"/>
<dbReference type="OrthoDB" id="203796at2759"/>
<evidence type="ECO:0000313" key="3">
    <source>
        <dbReference type="Proteomes" id="UP000016922"/>
    </source>
</evidence>
<organism evidence="2 3">
    <name type="scientific">Glarea lozoyensis (strain ATCC 20868 / MF5171)</name>
    <dbReference type="NCBI Taxonomy" id="1116229"/>
    <lineage>
        <taxon>Eukaryota</taxon>
        <taxon>Fungi</taxon>
        <taxon>Dikarya</taxon>
        <taxon>Ascomycota</taxon>
        <taxon>Pezizomycotina</taxon>
        <taxon>Leotiomycetes</taxon>
        <taxon>Helotiales</taxon>
        <taxon>Helotiaceae</taxon>
        <taxon>Glarea</taxon>
    </lineage>
</organism>
<feature type="region of interest" description="Disordered" evidence="1">
    <location>
        <begin position="1"/>
        <end position="73"/>
    </location>
</feature>
<proteinExistence type="predicted"/>
<gene>
    <name evidence="2" type="ORF">GLAREA_11676</name>
</gene>
<sequence>MAEGDQTIPRKGLSEPSYAVHRPISSEAGPSNEIRIDATQPDHRSHTPPPYSGPASPRSVSQTPQNQVSYPGLPKLDYRLYLPPSFKLSEDKRTITSYDGVLNTQRTALLTLIQKLAYIPPKPQVRITGTSNGDVDFDIKLNIMNLIIPEGEKQRMNYIKTIPDGEIGHRGKTKQTAGPCLEGLEQWVRNYCEDDASIKHFALDRTIINWDTTHLSGLLLTLLKSISYHGNVNITFPLTHSRVLIHSPDKINHFFSNVTKVFTGSHRYEPVKSIWPYANVPRGEEGRKCVVQDEDTWFREWKDAIGNAVRCKRRGWVTVEDRLEFLMEPKGLGETGKQGEWGTS</sequence>
<dbReference type="PANTHER" id="PTHR37848">
    <property type="entry name" value="EXPRESSED PROTEIN"/>
    <property type="match status" value="1"/>
</dbReference>
<dbReference type="AlphaFoldDB" id="S3CGS8"/>
<protein>
    <submittedName>
        <fullName evidence="2">Uncharacterized protein</fullName>
    </submittedName>
</protein>
<feature type="compositionally biased region" description="Basic and acidic residues" evidence="1">
    <location>
        <begin position="34"/>
        <end position="45"/>
    </location>
</feature>
<reference evidence="2 3" key="1">
    <citation type="journal article" date="2013" name="BMC Genomics">
        <title>Genomics-driven discovery of the pneumocandin biosynthetic gene cluster in the fungus Glarea lozoyensis.</title>
        <authorList>
            <person name="Chen L."/>
            <person name="Yue Q."/>
            <person name="Zhang X."/>
            <person name="Xiang M."/>
            <person name="Wang C."/>
            <person name="Li S."/>
            <person name="Che Y."/>
            <person name="Ortiz-Lopez F.J."/>
            <person name="Bills G.F."/>
            <person name="Liu X."/>
            <person name="An Z."/>
        </authorList>
    </citation>
    <scope>NUCLEOTIDE SEQUENCE [LARGE SCALE GENOMIC DNA]</scope>
    <source>
        <strain evidence="3">ATCC 20868 / MF5171</strain>
    </source>
</reference>
<evidence type="ECO:0000313" key="2">
    <source>
        <dbReference type="EMBL" id="EPE25095.1"/>
    </source>
</evidence>
<dbReference type="eggNOG" id="ENOG502SP6Z">
    <property type="taxonomic scope" value="Eukaryota"/>
</dbReference>
<dbReference type="Proteomes" id="UP000016922">
    <property type="component" value="Unassembled WGS sequence"/>
</dbReference>
<accession>S3CGS8</accession>
<dbReference type="OMA" id="REVINWN"/>
<dbReference type="HOGENOM" id="CLU_053392_1_0_1"/>
<dbReference type="PANTHER" id="PTHR37848:SF1">
    <property type="entry name" value="SUN DOMAIN-CONTAINING PROTEIN"/>
    <property type="match status" value="1"/>
</dbReference>
<name>S3CGS8_GLAL2</name>
<keyword evidence="3" id="KW-1185">Reference proteome</keyword>
<evidence type="ECO:0000256" key="1">
    <source>
        <dbReference type="SAM" id="MobiDB-lite"/>
    </source>
</evidence>
<dbReference type="EMBL" id="KE145372">
    <property type="protein sequence ID" value="EPE25095.1"/>
    <property type="molecule type" value="Genomic_DNA"/>
</dbReference>